<keyword evidence="3" id="KW-1003">Cell membrane</keyword>
<evidence type="ECO:0000256" key="7">
    <source>
        <dbReference type="ARBA" id="ARBA00023136"/>
    </source>
</evidence>
<evidence type="ECO:0000256" key="8">
    <source>
        <dbReference type="ARBA" id="ARBA00023170"/>
    </source>
</evidence>
<dbReference type="PRINTS" id="PR00237">
    <property type="entry name" value="GPCRRHODOPSN"/>
</dbReference>
<dbReference type="EMBL" id="JAYRBN010000061">
    <property type="protein sequence ID" value="KAL2739194.1"/>
    <property type="molecule type" value="Genomic_DNA"/>
</dbReference>
<accession>A0ABD2C2C7</accession>
<evidence type="ECO:0000256" key="6">
    <source>
        <dbReference type="ARBA" id="ARBA00023040"/>
    </source>
</evidence>
<feature type="transmembrane region" description="Helical" evidence="12">
    <location>
        <begin position="545"/>
        <end position="565"/>
    </location>
</feature>
<evidence type="ECO:0000256" key="4">
    <source>
        <dbReference type="ARBA" id="ARBA00022692"/>
    </source>
</evidence>
<dbReference type="CDD" id="cd15210">
    <property type="entry name" value="7tmA_GPR84-like"/>
    <property type="match status" value="1"/>
</dbReference>
<feature type="transmembrane region" description="Helical" evidence="12">
    <location>
        <begin position="77"/>
        <end position="105"/>
    </location>
</feature>
<dbReference type="SUPFAM" id="SSF81321">
    <property type="entry name" value="Family A G protein-coupled receptor-like"/>
    <property type="match status" value="2"/>
</dbReference>
<keyword evidence="4 10" id="KW-0812">Transmembrane</keyword>
<comment type="caution">
    <text evidence="14">The sequence shown here is derived from an EMBL/GenBank/DDBJ whole genome shotgun (WGS) entry which is preliminary data.</text>
</comment>
<evidence type="ECO:0000313" key="14">
    <source>
        <dbReference type="EMBL" id="KAL2739194.1"/>
    </source>
</evidence>
<feature type="compositionally biased region" description="Polar residues" evidence="11">
    <location>
        <begin position="334"/>
        <end position="351"/>
    </location>
</feature>
<evidence type="ECO:0000256" key="9">
    <source>
        <dbReference type="ARBA" id="ARBA00023224"/>
    </source>
</evidence>
<evidence type="ECO:0000256" key="2">
    <source>
        <dbReference type="ARBA" id="ARBA00010663"/>
    </source>
</evidence>
<evidence type="ECO:0000256" key="1">
    <source>
        <dbReference type="ARBA" id="ARBA00004651"/>
    </source>
</evidence>
<keyword evidence="6 10" id="KW-0297">G-protein coupled receptor</keyword>
<feature type="region of interest" description="Disordered" evidence="11">
    <location>
        <begin position="280"/>
        <end position="301"/>
    </location>
</feature>
<dbReference type="AlphaFoldDB" id="A0ABD2C2C7"/>
<name>A0ABD2C2C7_VESMC</name>
<keyword evidence="7 12" id="KW-0472">Membrane</keyword>
<keyword evidence="5 12" id="KW-1133">Transmembrane helix</keyword>
<gene>
    <name evidence="14" type="ORF">V1477_010583</name>
</gene>
<evidence type="ECO:0000256" key="12">
    <source>
        <dbReference type="SAM" id="Phobius"/>
    </source>
</evidence>
<comment type="similarity">
    <text evidence="2 10">Belongs to the G-protein coupled receptor 1 family.</text>
</comment>
<proteinExistence type="inferred from homology"/>
<feature type="transmembrane region" description="Helical" evidence="12">
    <location>
        <begin position="510"/>
        <end position="530"/>
    </location>
</feature>
<feature type="transmembrane region" description="Helical" evidence="12">
    <location>
        <begin position="195"/>
        <end position="216"/>
    </location>
</feature>
<feature type="transmembrane region" description="Helical" evidence="12">
    <location>
        <begin position="117"/>
        <end position="137"/>
    </location>
</feature>
<dbReference type="Proteomes" id="UP001607303">
    <property type="component" value="Unassembled WGS sequence"/>
</dbReference>
<evidence type="ECO:0000259" key="13">
    <source>
        <dbReference type="PROSITE" id="PS50262"/>
    </source>
</evidence>
<reference evidence="14 15" key="1">
    <citation type="journal article" date="2024" name="Ann. Entomol. Soc. Am.">
        <title>Genomic analyses of the southern and eastern yellowjacket wasps (Hymenoptera: Vespidae) reveal evolutionary signatures of social life.</title>
        <authorList>
            <person name="Catto M.A."/>
            <person name="Caine P.B."/>
            <person name="Orr S.E."/>
            <person name="Hunt B.G."/>
            <person name="Goodisman M.A.D."/>
        </authorList>
    </citation>
    <scope>NUCLEOTIDE SEQUENCE [LARGE SCALE GENOMIC DNA]</scope>
    <source>
        <strain evidence="14">232</strain>
        <tissue evidence="14">Head and thorax</tissue>
    </source>
</reference>
<feature type="transmembrane region" description="Helical" evidence="12">
    <location>
        <begin position="245"/>
        <end position="269"/>
    </location>
</feature>
<dbReference type="Pfam" id="PF00001">
    <property type="entry name" value="7tm_1"/>
    <property type="match status" value="1"/>
</dbReference>
<feature type="domain" description="G-protein coupled receptors family 1 profile" evidence="13">
    <location>
        <begin position="96"/>
        <end position="562"/>
    </location>
</feature>
<dbReference type="GO" id="GO:0005886">
    <property type="term" value="C:plasma membrane"/>
    <property type="evidence" value="ECO:0007669"/>
    <property type="project" value="UniProtKB-SubCell"/>
</dbReference>
<dbReference type="PANTHER" id="PTHR24228">
    <property type="entry name" value="B2 BRADYKININ RECEPTOR/ANGIOTENSIN II RECEPTOR"/>
    <property type="match status" value="1"/>
</dbReference>
<dbReference type="Gene3D" id="1.20.1070.10">
    <property type="entry name" value="Rhodopsin 7-helix transmembrane proteins"/>
    <property type="match status" value="2"/>
</dbReference>
<organism evidence="14 15">
    <name type="scientific">Vespula maculifrons</name>
    <name type="common">Eastern yellow jacket</name>
    <name type="synonym">Wasp</name>
    <dbReference type="NCBI Taxonomy" id="7453"/>
    <lineage>
        <taxon>Eukaryota</taxon>
        <taxon>Metazoa</taxon>
        <taxon>Ecdysozoa</taxon>
        <taxon>Arthropoda</taxon>
        <taxon>Hexapoda</taxon>
        <taxon>Insecta</taxon>
        <taxon>Pterygota</taxon>
        <taxon>Neoptera</taxon>
        <taxon>Endopterygota</taxon>
        <taxon>Hymenoptera</taxon>
        <taxon>Apocrita</taxon>
        <taxon>Aculeata</taxon>
        <taxon>Vespoidea</taxon>
        <taxon>Vespidae</taxon>
        <taxon>Vespinae</taxon>
        <taxon>Vespula</taxon>
    </lineage>
</organism>
<feature type="transmembrane region" description="Helical" evidence="12">
    <location>
        <begin position="157"/>
        <end position="175"/>
    </location>
</feature>
<feature type="region of interest" description="Disordered" evidence="11">
    <location>
        <begin position="331"/>
        <end position="371"/>
    </location>
</feature>
<sequence length="601" mass="68486">MINFDKRSQAHEIESYCIKTFCEFYINTTIMYVEIEKSMLEYWMASNKSDLNGSNVTIEQVLEDPGSVVLFIGYPPWLLYFAAGCCILFMLIGIPGNLITVAALFRTKKLKNATAIFIMNLSFSDLLFCCFNLPLATSTFWHGYWLHGALLCRLFPLLRYGLVAVSLFTVLSIAINRYVMIGHPRLYPKLYKSKYLIPMVLATWILGFGSLIVTWFGHWGRFGLDPAIGSCSILPDVHGRNPKEFLFVLAFLTPCVAIVVCYARIFYIVRKTASKSGRQDKVSTTIDIGDRNREQRSVTPRYQEEELSMLGSSCVAAGLCVSFPSRQTKEEQTSRIFSGQTFEESSLGNPPSSEEDSSRNEENDLQEVNSIVHEPSVQDKDRLAYKGIEDIPFADDRDADIGDTNIFLSTDPRKFKDFTEKPTLNAKKRLERMASRASFVVESTLWIQRITGSGTRLERSETFASSKSSNSDRRMKTKAKVFRRESKFKSLGRFRNMDSGPRMSRKDKKLLKMILVIFSSFLICYLPITITKLFKEADDWRGLNIAGYILIYLTTCVNPVVYVVMSSEYRSAYKNMLLCRNESVSSAKMKISHRIVRKHST</sequence>
<keyword evidence="15" id="KW-1185">Reference proteome</keyword>
<comment type="subcellular location">
    <subcellularLocation>
        <location evidence="1">Cell membrane</location>
        <topology evidence="1">Multi-pass membrane protein</topology>
    </subcellularLocation>
</comment>
<evidence type="ECO:0000256" key="10">
    <source>
        <dbReference type="RuleBase" id="RU000688"/>
    </source>
</evidence>
<dbReference type="InterPro" id="IPR000276">
    <property type="entry name" value="GPCR_Rhodpsn"/>
</dbReference>
<evidence type="ECO:0000256" key="11">
    <source>
        <dbReference type="SAM" id="MobiDB-lite"/>
    </source>
</evidence>
<evidence type="ECO:0000256" key="5">
    <source>
        <dbReference type="ARBA" id="ARBA00022989"/>
    </source>
</evidence>
<evidence type="ECO:0000313" key="15">
    <source>
        <dbReference type="Proteomes" id="UP001607303"/>
    </source>
</evidence>
<dbReference type="PROSITE" id="PS50262">
    <property type="entry name" value="G_PROTEIN_RECEP_F1_2"/>
    <property type="match status" value="1"/>
</dbReference>
<dbReference type="PROSITE" id="PS00237">
    <property type="entry name" value="G_PROTEIN_RECEP_F1_1"/>
    <property type="match status" value="1"/>
</dbReference>
<dbReference type="GO" id="GO:0004930">
    <property type="term" value="F:G protein-coupled receptor activity"/>
    <property type="evidence" value="ECO:0007669"/>
    <property type="project" value="UniProtKB-KW"/>
</dbReference>
<dbReference type="SMART" id="SM01381">
    <property type="entry name" value="7TM_GPCR_Srsx"/>
    <property type="match status" value="1"/>
</dbReference>
<keyword evidence="9 10" id="KW-0807">Transducer</keyword>
<dbReference type="PANTHER" id="PTHR24228:SF74">
    <property type="entry name" value="G-PROTEIN COUPLED RECEPTORS FAMILY 1 PROFILE DOMAIN-CONTAINING PROTEIN"/>
    <property type="match status" value="1"/>
</dbReference>
<dbReference type="InterPro" id="IPR017452">
    <property type="entry name" value="GPCR_Rhodpsn_7TM"/>
</dbReference>
<evidence type="ECO:0000256" key="3">
    <source>
        <dbReference type="ARBA" id="ARBA00022475"/>
    </source>
</evidence>
<keyword evidence="8 10" id="KW-0675">Receptor</keyword>
<protein>
    <submittedName>
        <fullName evidence="14">G-protein coupled receptor moody isoform X1</fullName>
    </submittedName>
</protein>